<feature type="transmembrane region" description="Helical" evidence="9">
    <location>
        <begin position="365"/>
        <end position="393"/>
    </location>
</feature>
<sequence length="515" mass="53887">MQLHVKETSRFAVSLLRLPLFLLLVGVFSAAMLVPAVYGGVARDLEAARAFLYTAILGLTAFAMIGLAHAGRDPRHGSLGPLMSLLCAFVFLPVLLAIPFYEGLGTTTFLNAYVEMVSAITTTGATIFDDPERLNGTLHLWRALVAWMGGLLMWIAASAILAPLNLGGFEVTARAEPGRTQPRDTSMAAPEVRVRISKVSAVLIPIYVGLTLLLWILLAVGGDRGLVPLCHAMSIMATSGISPVGGLTGTGSGIAGEAVMLLFMLFALSRLTFSTDTVTSDTGGISKDPEFRIGIALVIIVPTVLFVRHFLGAVDASAEDDLVGAGRALWGSAFTVLSFLTTTGFTSANWGDAQAWSGLTTPGLLLMGLAVIGGGVATTAGGVKLLRVFALYLNGLREMERLVHPSSVSGGNPMGRRLQKGGAFIAWIFFMLFALSLAFLTIALTATGVPFETSLVIVVAGLSTTGPLLEVASGTPIALAELGGTAKGIFVAAMVLGRLEMLAIIALLTPDLWRG</sequence>
<proteinExistence type="inferred from homology"/>
<evidence type="ECO:0000313" key="10">
    <source>
        <dbReference type="EMBL" id="MFL4471038.1"/>
    </source>
</evidence>
<dbReference type="PANTHER" id="PTHR32024">
    <property type="entry name" value="TRK SYSTEM POTASSIUM UPTAKE PROTEIN TRKG-RELATED"/>
    <property type="match status" value="1"/>
</dbReference>
<reference evidence="10 11" key="1">
    <citation type="submission" date="2024-08" db="EMBL/GenBank/DDBJ databases">
        <title>Tateyamaria sp. nov., isolated from marine algae.</title>
        <authorList>
            <person name="Choi B.J."/>
            <person name="Kim J.M."/>
            <person name="Lee J.K."/>
            <person name="Choi D.G."/>
            <person name="Bayburt H."/>
            <person name="Baek J.H."/>
            <person name="Han D.M."/>
            <person name="Jeon C.O."/>
        </authorList>
    </citation>
    <scope>NUCLEOTIDE SEQUENCE [LARGE SCALE GENOMIC DNA]</scope>
    <source>
        <strain evidence="10 11">KMU-156</strain>
    </source>
</reference>
<keyword evidence="5 9" id="KW-0812">Transmembrane</keyword>
<feature type="transmembrane region" description="Helical" evidence="9">
    <location>
        <begin position="226"/>
        <end position="247"/>
    </location>
</feature>
<keyword evidence="4" id="KW-1003">Cell membrane</keyword>
<evidence type="ECO:0000256" key="7">
    <source>
        <dbReference type="ARBA" id="ARBA00023065"/>
    </source>
</evidence>
<organism evidence="10 11">
    <name type="scientific">Tateyamaria armeniaca</name>
    <dbReference type="NCBI Taxonomy" id="2518930"/>
    <lineage>
        <taxon>Bacteria</taxon>
        <taxon>Pseudomonadati</taxon>
        <taxon>Pseudomonadota</taxon>
        <taxon>Alphaproteobacteria</taxon>
        <taxon>Rhodobacterales</taxon>
        <taxon>Roseobacteraceae</taxon>
        <taxon>Tateyamaria</taxon>
    </lineage>
</organism>
<feature type="transmembrane region" description="Helical" evidence="9">
    <location>
        <begin position="293"/>
        <end position="316"/>
    </location>
</feature>
<feature type="transmembrane region" description="Helical" evidence="9">
    <location>
        <begin position="82"/>
        <end position="101"/>
    </location>
</feature>
<comment type="similarity">
    <text evidence="2">Belongs to the TrkH potassium transport family.</text>
</comment>
<feature type="transmembrane region" description="Helical" evidence="9">
    <location>
        <begin position="254"/>
        <end position="273"/>
    </location>
</feature>
<evidence type="ECO:0000256" key="2">
    <source>
        <dbReference type="ARBA" id="ARBA00009137"/>
    </source>
</evidence>
<protein>
    <submittedName>
        <fullName evidence="10">TrkH family potassium uptake protein</fullName>
    </submittedName>
</protein>
<dbReference type="EMBL" id="JBHDIY010000002">
    <property type="protein sequence ID" value="MFL4471038.1"/>
    <property type="molecule type" value="Genomic_DNA"/>
</dbReference>
<evidence type="ECO:0000256" key="6">
    <source>
        <dbReference type="ARBA" id="ARBA00022989"/>
    </source>
</evidence>
<dbReference type="Proteomes" id="UP001627408">
    <property type="component" value="Unassembled WGS sequence"/>
</dbReference>
<evidence type="ECO:0000256" key="5">
    <source>
        <dbReference type="ARBA" id="ARBA00022692"/>
    </source>
</evidence>
<keyword evidence="6 9" id="KW-1133">Transmembrane helix</keyword>
<feature type="transmembrane region" description="Helical" evidence="9">
    <location>
        <begin position="489"/>
        <end position="509"/>
    </location>
</feature>
<name>A0ABW8UV63_9RHOB</name>
<feature type="transmembrane region" description="Helical" evidence="9">
    <location>
        <begin position="144"/>
        <end position="164"/>
    </location>
</feature>
<feature type="transmembrane region" description="Helical" evidence="9">
    <location>
        <begin position="50"/>
        <end position="70"/>
    </location>
</feature>
<accession>A0ABW8UV63</accession>
<dbReference type="Pfam" id="PF02386">
    <property type="entry name" value="TrkH"/>
    <property type="match status" value="1"/>
</dbReference>
<comment type="subcellular location">
    <subcellularLocation>
        <location evidence="1">Cell membrane</location>
        <topology evidence="1">Multi-pass membrane protein</topology>
    </subcellularLocation>
</comment>
<keyword evidence="11" id="KW-1185">Reference proteome</keyword>
<gene>
    <name evidence="10" type="ORF">ACERZ8_14525</name>
</gene>
<dbReference type="PANTHER" id="PTHR32024:SF2">
    <property type="entry name" value="TRK SYSTEM POTASSIUM UPTAKE PROTEIN TRKG-RELATED"/>
    <property type="match status" value="1"/>
</dbReference>
<evidence type="ECO:0000256" key="1">
    <source>
        <dbReference type="ARBA" id="ARBA00004651"/>
    </source>
</evidence>
<evidence type="ECO:0000256" key="9">
    <source>
        <dbReference type="SAM" id="Phobius"/>
    </source>
</evidence>
<evidence type="ECO:0000256" key="3">
    <source>
        <dbReference type="ARBA" id="ARBA00022448"/>
    </source>
</evidence>
<dbReference type="RefSeq" id="WP_407592870.1">
    <property type="nucleotide sequence ID" value="NZ_JBHDIY010000002.1"/>
</dbReference>
<keyword evidence="8 9" id="KW-0472">Membrane</keyword>
<feature type="transmembrane region" description="Helical" evidence="9">
    <location>
        <begin position="201"/>
        <end position="220"/>
    </location>
</feature>
<evidence type="ECO:0000313" key="11">
    <source>
        <dbReference type="Proteomes" id="UP001627408"/>
    </source>
</evidence>
<feature type="transmembrane region" description="Helical" evidence="9">
    <location>
        <begin position="424"/>
        <end position="446"/>
    </location>
</feature>
<keyword evidence="3" id="KW-0813">Transport</keyword>
<keyword evidence="7" id="KW-0406">Ion transport</keyword>
<evidence type="ECO:0000256" key="4">
    <source>
        <dbReference type="ARBA" id="ARBA00022475"/>
    </source>
</evidence>
<dbReference type="InterPro" id="IPR003445">
    <property type="entry name" value="Cat_transpt"/>
</dbReference>
<feature type="transmembrane region" description="Helical" evidence="9">
    <location>
        <begin position="328"/>
        <end position="345"/>
    </location>
</feature>
<feature type="transmembrane region" description="Helical" evidence="9">
    <location>
        <begin position="20"/>
        <end position="38"/>
    </location>
</feature>
<comment type="caution">
    <text evidence="10">The sequence shown here is derived from an EMBL/GenBank/DDBJ whole genome shotgun (WGS) entry which is preliminary data.</text>
</comment>
<evidence type="ECO:0000256" key="8">
    <source>
        <dbReference type="ARBA" id="ARBA00023136"/>
    </source>
</evidence>